<evidence type="ECO:0000259" key="1">
    <source>
        <dbReference type="Pfam" id="PF22938"/>
    </source>
</evidence>
<keyword evidence="3" id="KW-1185">Reference proteome</keyword>
<dbReference type="AlphaFoldDB" id="A0A4Y2JEW0"/>
<organism evidence="2 3">
    <name type="scientific">Araneus ventricosus</name>
    <name type="common">Orbweaver spider</name>
    <name type="synonym">Epeira ventricosa</name>
    <dbReference type="NCBI Taxonomy" id="182803"/>
    <lineage>
        <taxon>Eukaryota</taxon>
        <taxon>Metazoa</taxon>
        <taxon>Ecdysozoa</taxon>
        <taxon>Arthropoda</taxon>
        <taxon>Chelicerata</taxon>
        <taxon>Arachnida</taxon>
        <taxon>Araneae</taxon>
        <taxon>Araneomorphae</taxon>
        <taxon>Entelegynae</taxon>
        <taxon>Araneoidea</taxon>
        <taxon>Araneidae</taxon>
        <taxon>Araneus</taxon>
    </lineage>
</organism>
<feature type="non-terminal residue" evidence="2">
    <location>
        <position position="1"/>
    </location>
</feature>
<evidence type="ECO:0000313" key="3">
    <source>
        <dbReference type="Proteomes" id="UP000499080"/>
    </source>
</evidence>
<name>A0A4Y2JEW0_ARAVE</name>
<comment type="caution">
    <text evidence="2">The sequence shown here is derived from an EMBL/GenBank/DDBJ whole genome shotgun (WGS) entry which is preliminary data.</text>
</comment>
<gene>
    <name evidence="2" type="ORF">AVEN_156039_1</name>
</gene>
<reference evidence="2 3" key="1">
    <citation type="journal article" date="2019" name="Sci. Rep.">
        <title>Orb-weaving spider Araneus ventricosus genome elucidates the spidroin gene catalogue.</title>
        <authorList>
            <person name="Kono N."/>
            <person name="Nakamura H."/>
            <person name="Ohtoshi R."/>
            <person name="Moran D.A.P."/>
            <person name="Shinohara A."/>
            <person name="Yoshida Y."/>
            <person name="Fujiwara M."/>
            <person name="Mori M."/>
            <person name="Tomita M."/>
            <person name="Arakawa K."/>
        </authorList>
    </citation>
    <scope>NUCLEOTIDE SEQUENCE [LARGE SCALE GENOMIC DNA]</scope>
</reference>
<evidence type="ECO:0000313" key="2">
    <source>
        <dbReference type="EMBL" id="GBM87716.1"/>
    </source>
</evidence>
<protein>
    <recommendedName>
        <fullName evidence="1">Integrase p58-like C-terminal domain-containing protein</fullName>
    </recommendedName>
</protein>
<dbReference type="Pfam" id="PF22938">
    <property type="entry name" value="Integrase_p58_C"/>
    <property type="match status" value="1"/>
</dbReference>
<sequence>NESPNFLVYGRDPVMPYHLIYSEKIRSYSDNPSYAQQLVTQLQSAFNLVKQNLEKQADNYEKIKVSLPKNKKIEIGDLVYLHTPRIKIHTSKKLAKLNQGPFRVINKSSPVIFEIQEVNKPANKQKVHLNRLIKVLEREIFPTLESSSDTIGSPAVDAQIDPISDPSNDFVEEYPPPLALPYTDMGDDGQNFVNILTQSSCVNQNKTRNTTNYQDEIISHIVDDQNSDDFATYSPVAASNQNTSISNSQCLSPVLVGNHTATVSQTQIQNNTQKSYPYNLRPRNIFGFVRYN</sequence>
<feature type="domain" description="Integrase p58-like C-terminal" evidence="1">
    <location>
        <begin position="100"/>
        <end position="133"/>
    </location>
</feature>
<dbReference type="Proteomes" id="UP000499080">
    <property type="component" value="Unassembled WGS sequence"/>
</dbReference>
<accession>A0A4Y2JEW0</accession>
<dbReference type="EMBL" id="BGPR01266888">
    <property type="protein sequence ID" value="GBM87716.1"/>
    <property type="molecule type" value="Genomic_DNA"/>
</dbReference>
<dbReference type="InterPro" id="IPR054465">
    <property type="entry name" value="Integrase_p58-like_C"/>
</dbReference>
<proteinExistence type="predicted"/>
<dbReference type="OrthoDB" id="9893755at2759"/>